<feature type="domain" description="HTH luxR-type" evidence="2">
    <location>
        <begin position="1"/>
        <end position="51"/>
    </location>
</feature>
<gene>
    <name evidence="3" type="ORF">GEAM_1267</name>
</gene>
<organism evidence="3 4">
    <name type="scientific">Ewingella americana (strain ATCC 33852 / DSM 4580 / CCUG 14506 / JCM 5911 / LMG 7869 / NCTC 12157 / CDC 1468-78)</name>
    <dbReference type="NCBI Taxonomy" id="910964"/>
    <lineage>
        <taxon>Bacteria</taxon>
        <taxon>Pseudomonadati</taxon>
        <taxon>Pseudomonadota</taxon>
        <taxon>Gammaproteobacteria</taxon>
        <taxon>Enterobacterales</taxon>
        <taxon>Yersiniaceae</taxon>
        <taxon>Ewingella</taxon>
    </lineage>
</organism>
<dbReference type="SUPFAM" id="SSF46894">
    <property type="entry name" value="C-terminal effector domain of the bipartite response regulators"/>
    <property type="match status" value="1"/>
</dbReference>
<accession>A0A085GHK2</accession>
<keyword evidence="4" id="KW-1185">Reference proteome</keyword>
<evidence type="ECO:0000256" key="1">
    <source>
        <dbReference type="ARBA" id="ARBA00023125"/>
    </source>
</evidence>
<dbReference type="Gene3D" id="1.10.10.10">
    <property type="entry name" value="Winged helix-like DNA-binding domain superfamily/Winged helix DNA-binding domain"/>
    <property type="match status" value="1"/>
</dbReference>
<dbReference type="PRINTS" id="PR00038">
    <property type="entry name" value="HTHLUXR"/>
</dbReference>
<dbReference type="GO" id="GO:0006355">
    <property type="term" value="P:regulation of DNA-templated transcription"/>
    <property type="evidence" value="ECO:0007669"/>
    <property type="project" value="InterPro"/>
</dbReference>
<proteinExistence type="predicted"/>
<reference evidence="3 4" key="1">
    <citation type="submission" date="2014-05" db="EMBL/GenBank/DDBJ databases">
        <title>ATOL: Assembling a taxonomically balanced genome-scale reconstruction of the evolutionary history of the Enterobacteriaceae.</title>
        <authorList>
            <person name="Plunkett G.III."/>
            <person name="Neeno-Eckwall E.C."/>
            <person name="Glasner J.D."/>
            <person name="Perna N.T."/>
        </authorList>
    </citation>
    <scope>NUCLEOTIDE SEQUENCE [LARGE SCALE GENOMIC DNA]</scope>
    <source>
        <strain evidence="3 4">ATCC 33852</strain>
    </source>
</reference>
<dbReference type="InterPro" id="IPR036388">
    <property type="entry name" value="WH-like_DNA-bd_sf"/>
</dbReference>
<dbReference type="GO" id="GO:0003677">
    <property type="term" value="F:DNA binding"/>
    <property type="evidence" value="ECO:0007669"/>
    <property type="project" value="UniProtKB-KW"/>
</dbReference>
<dbReference type="PROSITE" id="PS50043">
    <property type="entry name" value="HTH_LUXR_2"/>
    <property type="match status" value="1"/>
</dbReference>
<dbReference type="InterPro" id="IPR000792">
    <property type="entry name" value="Tscrpt_reg_LuxR_C"/>
</dbReference>
<sequence>MRMLADGIVPMQIADNLSISVKTVSQHVNNIEKKLGVENRLYLQKMLINIKKEANAYSRSADAILFCKRTAGKRHS</sequence>
<protein>
    <recommendedName>
        <fullName evidence="2">HTH luxR-type domain-containing protein</fullName>
    </recommendedName>
</protein>
<name>A0A085GHK2_EWIA3</name>
<keyword evidence="1" id="KW-0238">DNA-binding</keyword>
<evidence type="ECO:0000259" key="2">
    <source>
        <dbReference type="PROSITE" id="PS50043"/>
    </source>
</evidence>
<dbReference type="InterPro" id="IPR016032">
    <property type="entry name" value="Sig_transdc_resp-reg_C-effctor"/>
</dbReference>
<dbReference type="Pfam" id="PF00196">
    <property type="entry name" value="GerE"/>
    <property type="match status" value="1"/>
</dbReference>
<dbReference type="Proteomes" id="UP000028640">
    <property type="component" value="Unassembled WGS sequence"/>
</dbReference>
<comment type="caution">
    <text evidence="3">The sequence shown here is derived from an EMBL/GenBank/DDBJ whole genome shotgun (WGS) entry which is preliminary data.</text>
</comment>
<dbReference type="AlphaFoldDB" id="A0A085GHK2"/>
<evidence type="ECO:0000313" key="3">
    <source>
        <dbReference type="EMBL" id="KFC83197.1"/>
    </source>
</evidence>
<dbReference type="EMBL" id="JMPJ01000038">
    <property type="protein sequence ID" value="KFC83197.1"/>
    <property type="molecule type" value="Genomic_DNA"/>
</dbReference>
<evidence type="ECO:0000313" key="4">
    <source>
        <dbReference type="Proteomes" id="UP000028640"/>
    </source>
</evidence>
<dbReference type="SMART" id="SM00421">
    <property type="entry name" value="HTH_LUXR"/>
    <property type="match status" value="1"/>
</dbReference>